<dbReference type="RefSeq" id="WP_128465513.1">
    <property type="nucleotide sequence ID" value="NZ_CP035108.1"/>
</dbReference>
<dbReference type="Proteomes" id="UP000287502">
    <property type="component" value="Chromosome"/>
</dbReference>
<keyword evidence="9" id="KW-1185">Reference proteome</keyword>
<reference evidence="8 9" key="1">
    <citation type="submission" date="2019-01" db="EMBL/GenBank/DDBJ databases">
        <title>Geovibrio thiophilus DSM 11263, complete genome.</title>
        <authorList>
            <person name="Spring S."/>
            <person name="Bunk B."/>
            <person name="Sproer C."/>
        </authorList>
    </citation>
    <scope>NUCLEOTIDE SEQUENCE [LARGE SCALE GENOMIC DNA]</scope>
    <source>
        <strain evidence="8 9">DSM 11263</strain>
    </source>
</reference>
<feature type="transmembrane region" description="Helical" evidence="6">
    <location>
        <begin position="308"/>
        <end position="327"/>
    </location>
</feature>
<evidence type="ECO:0000259" key="7">
    <source>
        <dbReference type="Pfam" id="PF03772"/>
    </source>
</evidence>
<dbReference type="InterPro" id="IPR052159">
    <property type="entry name" value="Competence_DNA_uptake"/>
</dbReference>
<sequence>MLLHKIRMYKVEGFFFASIISAVLTAGYLYAQIAGVLIVTAVFLSRRMFAVFSFLIISLMLFIYFTVLVTAEKDPGKERTTYETTRGTVLADNTYALRAGEAVIGRYTKVPYRGREGRLAPGYLVLDKVYFRTEIPFVSAVLEKRDALSDRMYSESAGRLRIIQALLLGDKSHLEGRVQDVYLQTGLSHLLAVSGTHVGVISLICFTLLFFLPWKLRMLISCFALAAFVPLAGFKVPVMRAVVTAVTAMTAWILDCRTDFRKLLLFLWSFFLLIAPGLLGNISFLLSFSAVYGITSLQFKGLSWAEGTIKAGIAATAFTMPLSMYVFGTFNPASIFSTIVMVPVVYLQLITGFLYMLFPALTLEPLVMLEKLNIYTSDLMASLTGVFFVLKHINIYIFTGLMLFLAAVSRTKHVLLSAAVFLAVFIPAEMDDGLYFPELGRYRAFIYKDGDRVEAFYSGMRSNYLYSFMPFAAKFGVTNFDYAEIQVYDSENIIFTSAELSGGFSEICVNNTECLKPLIYMTRSNTITKSNINTEKTYFVYKNRLKADNIVELYDSAPLHYEPEGRTEK</sequence>
<dbReference type="PANTHER" id="PTHR30619:SF1">
    <property type="entry name" value="RECOMBINATION PROTEIN 2"/>
    <property type="match status" value="1"/>
</dbReference>
<feature type="transmembrane region" description="Helical" evidence="6">
    <location>
        <begin position="218"/>
        <end position="243"/>
    </location>
</feature>
<evidence type="ECO:0000256" key="4">
    <source>
        <dbReference type="ARBA" id="ARBA00022989"/>
    </source>
</evidence>
<evidence type="ECO:0000256" key="1">
    <source>
        <dbReference type="ARBA" id="ARBA00004651"/>
    </source>
</evidence>
<feature type="transmembrane region" description="Helical" evidence="6">
    <location>
        <begin position="413"/>
        <end position="430"/>
    </location>
</feature>
<keyword evidence="5 6" id="KW-0472">Membrane</keyword>
<comment type="subcellular location">
    <subcellularLocation>
        <location evidence="1">Cell membrane</location>
        <topology evidence="1">Multi-pass membrane protein</topology>
    </subcellularLocation>
</comment>
<keyword evidence="2" id="KW-1003">Cell membrane</keyword>
<evidence type="ECO:0000313" key="9">
    <source>
        <dbReference type="Proteomes" id="UP000287502"/>
    </source>
</evidence>
<dbReference type="EMBL" id="CP035108">
    <property type="protein sequence ID" value="QAR32226.1"/>
    <property type="molecule type" value="Genomic_DNA"/>
</dbReference>
<dbReference type="PANTHER" id="PTHR30619">
    <property type="entry name" value="DNA INTERNALIZATION/COMPETENCE PROTEIN COMEC/REC2"/>
    <property type="match status" value="1"/>
</dbReference>
<feature type="domain" description="ComEC/Rec2-related protein" evidence="7">
    <location>
        <begin position="166"/>
        <end position="407"/>
    </location>
</feature>
<organism evidence="8 9">
    <name type="scientific">Geovibrio thiophilus</name>
    <dbReference type="NCBI Taxonomy" id="139438"/>
    <lineage>
        <taxon>Bacteria</taxon>
        <taxon>Pseudomonadati</taxon>
        <taxon>Deferribacterota</taxon>
        <taxon>Deferribacteres</taxon>
        <taxon>Deferribacterales</taxon>
        <taxon>Geovibrionaceae</taxon>
        <taxon>Geovibrio</taxon>
    </lineage>
</organism>
<feature type="transmembrane region" description="Helical" evidence="6">
    <location>
        <begin position="49"/>
        <end position="69"/>
    </location>
</feature>
<dbReference type="InterPro" id="IPR004477">
    <property type="entry name" value="ComEC_N"/>
</dbReference>
<feature type="transmembrane region" description="Helical" evidence="6">
    <location>
        <begin position="263"/>
        <end position="288"/>
    </location>
</feature>
<feature type="transmembrane region" description="Helical" evidence="6">
    <location>
        <begin position="12"/>
        <end position="43"/>
    </location>
</feature>
<dbReference type="OrthoDB" id="9790149at2"/>
<gene>
    <name evidence="8" type="ORF">EP073_02085</name>
</gene>
<evidence type="ECO:0000256" key="2">
    <source>
        <dbReference type="ARBA" id="ARBA00022475"/>
    </source>
</evidence>
<evidence type="ECO:0000256" key="6">
    <source>
        <dbReference type="SAM" id="Phobius"/>
    </source>
</evidence>
<dbReference type="Pfam" id="PF03772">
    <property type="entry name" value="Competence"/>
    <property type="match status" value="1"/>
</dbReference>
<feature type="transmembrane region" description="Helical" evidence="6">
    <location>
        <begin position="339"/>
        <end position="361"/>
    </location>
</feature>
<feature type="transmembrane region" description="Helical" evidence="6">
    <location>
        <begin position="381"/>
        <end position="406"/>
    </location>
</feature>
<feature type="transmembrane region" description="Helical" evidence="6">
    <location>
        <begin position="190"/>
        <end position="212"/>
    </location>
</feature>
<evidence type="ECO:0000256" key="3">
    <source>
        <dbReference type="ARBA" id="ARBA00022692"/>
    </source>
</evidence>
<dbReference type="GO" id="GO:0005886">
    <property type="term" value="C:plasma membrane"/>
    <property type="evidence" value="ECO:0007669"/>
    <property type="project" value="UniProtKB-SubCell"/>
</dbReference>
<accession>A0A3R5YY12</accession>
<dbReference type="KEGG" id="gtl:EP073_02085"/>
<evidence type="ECO:0000313" key="8">
    <source>
        <dbReference type="EMBL" id="QAR32226.1"/>
    </source>
</evidence>
<dbReference type="NCBIfam" id="TIGR00360">
    <property type="entry name" value="ComEC_N-term"/>
    <property type="match status" value="1"/>
</dbReference>
<name>A0A3R5YY12_9BACT</name>
<evidence type="ECO:0000256" key="5">
    <source>
        <dbReference type="ARBA" id="ARBA00023136"/>
    </source>
</evidence>
<protein>
    <submittedName>
        <fullName evidence="8">ComEC/Rec2 family competence protein</fullName>
    </submittedName>
</protein>
<dbReference type="AlphaFoldDB" id="A0A3R5YY12"/>
<proteinExistence type="predicted"/>
<keyword evidence="4 6" id="KW-1133">Transmembrane helix</keyword>
<keyword evidence="3 6" id="KW-0812">Transmembrane</keyword>